<dbReference type="InterPro" id="IPR005712">
    <property type="entry name" value="Ribosomal_uS5_bac-type"/>
</dbReference>
<dbReference type="GO" id="GO:0006412">
    <property type="term" value="P:translation"/>
    <property type="evidence" value="ECO:0007669"/>
    <property type="project" value="UniProtKB-UniRule"/>
</dbReference>
<dbReference type="InterPro" id="IPR000851">
    <property type="entry name" value="Ribosomal_uS5"/>
</dbReference>
<dbReference type="GO" id="GO:0015935">
    <property type="term" value="C:small ribosomal subunit"/>
    <property type="evidence" value="ECO:0007669"/>
    <property type="project" value="InterPro"/>
</dbReference>
<dbReference type="KEGG" id="aaf:AuanCp041"/>
<dbReference type="InterPro" id="IPR018192">
    <property type="entry name" value="Ribosomal_uS5_N_CS"/>
</dbReference>
<name>A0ABR1G5J3_AURAN</name>
<keyword evidence="1" id="KW-0934">Plastid</keyword>
<comment type="caution">
    <text evidence="1">The sequence shown here is derived from an EMBL/GenBank/DDBJ whole genome shotgun (WGS) entry which is preliminary data.</text>
</comment>
<dbReference type="GO" id="GO:0019843">
    <property type="term" value="F:rRNA binding"/>
    <property type="evidence" value="ECO:0007669"/>
    <property type="project" value="UniProtKB-UniRule"/>
</dbReference>
<dbReference type="EMBL" id="JBBJCI010000100">
    <property type="protein sequence ID" value="KAK7248374.1"/>
    <property type="molecule type" value="Genomic_DNA"/>
</dbReference>
<keyword evidence="2" id="KW-1185">Reference proteome</keyword>
<organism evidence="1 2">
    <name type="scientific">Aureococcus anophagefferens</name>
    <name type="common">Harmful bloom alga</name>
    <dbReference type="NCBI Taxonomy" id="44056"/>
    <lineage>
        <taxon>Eukaryota</taxon>
        <taxon>Sar</taxon>
        <taxon>Stramenopiles</taxon>
        <taxon>Ochrophyta</taxon>
        <taxon>Pelagophyceae</taxon>
        <taxon>Pelagomonadales</taxon>
        <taxon>Pelagomonadaceae</taxon>
        <taxon>Aureococcus</taxon>
    </lineage>
</organism>
<evidence type="ECO:0000313" key="2">
    <source>
        <dbReference type="Proteomes" id="UP001363151"/>
    </source>
</evidence>
<dbReference type="PANTHER" id="PTHR48277">
    <property type="entry name" value="MITOCHONDRIAL RIBOSOMAL PROTEIN S5"/>
    <property type="match status" value="1"/>
</dbReference>
<dbReference type="HAMAP" id="MF_01307_B">
    <property type="entry name" value="Ribosomal_uS5_B"/>
    <property type="match status" value="1"/>
</dbReference>
<dbReference type="InterPro" id="IPR013810">
    <property type="entry name" value="Ribosomal_uS5_N"/>
</dbReference>
<reference evidence="1 2" key="1">
    <citation type="submission" date="2024-03" db="EMBL/GenBank/DDBJ databases">
        <title>Aureococcus anophagefferens CCMP1851 and Kratosvirus quantuckense: Draft genome of a second virus-susceptible host strain in the model system.</title>
        <authorList>
            <person name="Chase E."/>
            <person name="Truchon A.R."/>
            <person name="Schepens W."/>
            <person name="Wilhelm S.W."/>
        </authorList>
    </citation>
    <scope>NUCLEOTIDE SEQUENCE [LARGE SCALE GENOMIC DNA]</scope>
    <source>
        <strain evidence="1 2">CCMP1851</strain>
    </source>
</reference>
<dbReference type="GO" id="GO:0009507">
    <property type="term" value="C:chloroplast"/>
    <property type="evidence" value="ECO:0007669"/>
    <property type="project" value="UniProtKB-SubCell"/>
</dbReference>
<dbReference type="PROSITE" id="PS50881">
    <property type="entry name" value="S5_DSRBD"/>
    <property type="match status" value="1"/>
</dbReference>
<dbReference type="Gene3D" id="3.30.230.10">
    <property type="match status" value="1"/>
</dbReference>
<dbReference type="InterPro" id="IPR014721">
    <property type="entry name" value="Ribsml_uS5_D2-typ_fold_subgr"/>
</dbReference>
<dbReference type="PANTHER" id="PTHR48277:SF1">
    <property type="entry name" value="MITOCHONDRIAL RIBOSOMAL PROTEIN S5"/>
    <property type="match status" value="1"/>
</dbReference>
<dbReference type="InterPro" id="IPR005324">
    <property type="entry name" value="Ribosomal_uS5_C"/>
</dbReference>
<dbReference type="Gene3D" id="3.30.160.20">
    <property type="match status" value="1"/>
</dbReference>
<evidence type="ECO:0000313" key="1">
    <source>
        <dbReference type="EMBL" id="KAK7248374.1"/>
    </source>
</evidence>
<dbReference type="SUPFAM" id="SSF54211">
    <property type="entry name" value="Ribosomal protein S5 domain 2-like"/>
    <property type="match status" value="1"/>
</dbReference>
<geneLocation type="chloroplast" evidence="1"/>
<keyword evidence="1" id="KW-0687">Ribonucleoprotein</keyword>
<keyword evidence="1" id="KW-0689">Ribosomal protein</keyword>
<dbReference type="GO" id="GO:0003735">
    <property type="term" value="F:structural constituent of ribosome"/>
    <property type="evidence" value="ECO:0007669"/>
    <property type="project" value="UniProtKB-UniRule"/>
</dbReference>
<dbReference type="Pfam" id="PF00333">
    <property type="entry name" value="Ribosomal_S5"/>
    <property type="match status" value="1"/>
</dbReference>
<dbReference type="Proteomes" id="UP001363151">
    <property type="component" value="Unassembled WGS sequence"/>
</dbReference>
<protein>
    <submittedName>
        <fullName evidence="1">30S ribosomal protein S5</fullName>
    </submittedName>
</protein>
<keyword evidence="1" id="KW-0150">Chloroplast</keyword>
<dbReference type="SUPFAM" id="SSF54768">
    <property type="entry name" value="dsRNA-binding domain-like"/>
    <property type="match status" value="1"/>
</dbReference>
<dbReference type="Pfam" id="PF03719">
    <property type="entry name" value="Ribosomal_S5_C"/>
    <property type="match status" value="1"/>
</dbReference>
<dbReference type="NCBIfam" id="TIGR01021">
    <property type="entry name" value="rpsE_bact"/>
    <property type="match status" value="1"/>
</dbReference>
<gene>
    <name evidence="1" type="ORF">SO694_cp00034</name>
</gene>
<accession>A0ABR1G5J3</accession>
<dbReference type="InterPro" id="IPR020568">
    <property type="entry name" value="Ribosomal_Su5_D2-typ_SF"/>
</dbReference>
<proteinExistence type="inferred from homology"/>
<dbReference type="PROSITE" id="PS00585">
    <property type="entry name" value="RIBOSOMAL_S5"/>
    <property type="match status" value="1"/>
</dbReference>
<sequence length="159" mass="16781">MVQEKNTNRNNNRANTNWVRKVVKVRRITKVVKGGKKLRFGALVIIGNEKGLVGVGVGKADDVVEAVKKAANDGRRNLIMVPLTKTFSIPHVSTGQFGASNVLLKPASAGSGVIAGGSVRTLLEAAGVQNIMAKQLGSNNLLNNARATVCALQALKTLK</sequence>